<feature type="transmembrane region" description="Helical" evidence="1">
    <location>
        <begin position="155"/>
        <end position="179"/>
    </location>
</feature>
<evidence type="ECO:0000313" key="3">
    <source>
        <dbReference type="Proteomes" id="UP001431963"/>
    </source>
</evidence>
<evidence type="ECO:0000256" key="1">
    <source>
        <dbReference type="SAM" id="Phobius"/>
    </source>
</evidence>
<dbReference type="Proteomes" id="UP001431963">
    <property type="component" value="Unassembled WGS sequence"/>
</dbReference>
<proteinExistence type="predicted"/>
<evidence type="ECO:0000313" key="2">
    <source>
        <dbReference type="EMBL" id="MEH7827911.1"/>
    </source>
</evidence>
<feature type="transmembrane region" description="Helical" evidence="1">
    <location>
        <begin position="258"/>
        <end position="278"/>
    </location>
</feature>
<feature type="transmembrane region" description="Helical" evidence="1">
    <location>
        <begin position="93"/>
        <end position="111"/>
    </location>
</feature>
<dbReference type="RefSeq" id="WP_335421336.1">
    <property type="nucleotide sequence ID" value="NZ_JBALHR010000003.1"/>
</dbReference>
<keyword evidence="1" id="KW-0812">Transmembrane</keyword>
<organism evidence="2 3">
    <name type="scientific">Gemmobacter denitrificans</name>
    <dbReference type="NCBI Taxonomy" id="3123040"/>
    <lineage>
        <taxon>Bacteria</taxon>
        <taxon>Pseudomonadati</taxon>
        <taxon>Pseudomonadota</taxon>
        <taxon>Alphaproteobacteria</taxon>
        <taxon>Rhodobacterales</taxon>
        <taxon>Paracoccaceae</taxon>
        <taxon>Gemmobacter</taxon>
    </lineage>
</organism>
<reference evidence="2" key="1">
    <citation type="submission" date="2024-02" db="EMBL/GenBank/DDBJ databases">
        <title>Genome sequences of strain Gemmobacter sp. JM10B15.</title>
        <authorList>
            <person name="Zhang M."/>
        </authorList>
    </citation>
    <scope>NUCLEOTIDE SEQUENCE</scope>
    <source>
        <strain evidence="2">JM10B15</strain>
    </source>
</reference>
<gene>
    <name evidence="2" type="ORF">V6590_07110</name>
</gene>
<keyword evidence="1" id="KW-0472">Membrane</keyword>
<feature type="transmembrane region" description="Helical" evidence="1">
    <location>
        <begin position="21"/>
        <end position="44"/>
    </location>
</feature>
<keyword evidence="3" id="KW-1185">Reference proteome</keyword>
<dbReference type="EMBL" id="JBALHR010000003">
    <property type="protein sequence ID" value="MEH7827911.1"/>
    <property type="molecule type" value="Genomic_DNA"/>
</dbReference>
<feature type="transmembrane region" description="Helical" evidence="1">
    <location>
        <begin position="56"/>
        <end position="72"/>
    </location>
</feature>
<feature type="transmembrane region" description="Helical" evidence="1">
    <location>
        <begin position="220"/>
        <end position="238"/>
    </location>
</feature>
<protein>
    <submittedName>
        <fullName evidence="2">Uncharacterized protein</fullName>
    </submittedName>
</protein>
<sequence length="298" mass="31827">MIGARTRQSTASIRGEKGREVVSRLAGAALRAFLVMVLVATPSVLLPGAGSDGKQMVALIALFAGALTFAEYKTPYPGLVEFRDAPPFNRVRFLILFFTVFALTVISKASIEPTTLSTLVSALGLLIGHALDFPYSPVRLATLMMADGASELQVIAVRTAAGMAYTISAIGLAIFVLLLKLKSWPSTTGAFNVWVNLPTFDPTAGGDVVSRLERDARINIAFGFLLPFLIPAVVKIGSTGFEPLTLTTPQTLIWTMTAWAFLPASLFMRGIAMGKIAAMIRDKRRLAGELAGEGYLTA</sequence>
<name>A0ABU8BT90_9RHOB</name>
<keyword evidence="1" id="KW-1133">Transmembrane helix</keyword>
<comment type="caution">
    <text evidence="2">The sequence shown here is derived from an EMBL/GenBank/DDBJ whole genome shotgun (WGS) entry which is preliminary data.</text>
</comment>
<accession>A0ABU8BT90</accession>